<dbReference type="PANTHER" id="PTHR11214:SF334">
    <property type="entry name" value="HEXOSYLTRANSFERASE"/>
    <property type="match status" value="1"/>
</dbReference>
<proteinExistence type="inferred from homology"/>
<dbReference type="PANTHER" id="PTHR11214">
    <property type="entry name" value="BETA-1,3-N-ACETYLGLUCOSAMINYLTRANSFERASE"/>
    <property type="match status" value="1"/>
</dbReference>
<evidence type="ECO:0000313" key="11">
    <source>
        <dbReference type="EMBL" id="KAK4010686.1"/>
    </source>
</evidence>
<evidence type="ECO:0000256" key="8">
    <source>
        <dbReference type="ARBA" id="ARBA00023034"/>
    </source>
</evidence>
<keyword evidence="7 10" id="KW-1133">Transmembrane helix</keyword>
<keyword evidence="8 10" id="KW-0333">Golgi apparatus</keyword>
<evidence type="ECO:0000256" key="7">
    <source>
        <dbReference type="ARBA" id="ARBA00022989"/>
    </source>
</evidence>
<evidence type="ECO:0000313" key="12">
    <source>
        <dbReference type="Proteomes" id="UP001234178"/>
    </source>
</evidence>
<gene>
    <name evidence="11" type="ORF">OUZ56_019817</name>
</gene>
<keyword evidence="5 10" id="KW-0812">Transmembrane</keyword>
<evidence type="ECO:0000256" key="5">
    <source>
        <dbReference type="ARBA" id="ARBA00022692"/>
    </source>
</evidence>
<keyword evidence="4" id="KW-0808">Transferase</keyword>
<dbReference type="PROSITE" id="PS51257">
    <property type="entry name" value="PROKAR_LIPOPROTEIN"/>
    <property type="match status" value="1"/>
</dbReference>
<dbReference type="Gene3D" id="3.90.550.50">
    <property type="match status" value="1"/>
</dbReference>
<evidence type="ECO:0000256" key="1">
    <source>
        <dbReference type="ARBA" id="ARBA00004323"/>
    </source>
</evidence>
<keyword evidence="3 10" id="KW-0328">Glycosyltransferase</keyword>
<evidence type="ECO:0000256" key="10">
    <source>
        <dbReference type="RuleBase" id="RU363063"/>
    </source>
</evidence>
<dbReference type="Proteomes" id="UP001234178">
    <property type="component" value="Unassembled WGS sequence"/>
</dbReference>
<dbReference type="InterPro" id="IPR029044">
    <property type="entry name" value="Nucleotide-diphossugar_trans"/>
</dbReference>
<evidence type="ECO:0000256" key="6">
    <source>
        <dbReference type="ARBA" id="ARBA00022968"/>
    </source>
</evidence>
<dbReference type="InterPro" id="IPR002659">
    <property type="entry name" value="Glyco_trans_31"/>
</dbReference>
<comment type="similarity">
    <text evidence="2 10">Belongs to the glycosyltransferase 31 family.</text>
</comment>
<keyword evidence="12" id="KW-1185">Reference proteome</keyword>
<reference evidence="11 12" key="1">
    <citation type="journal article" date="2023" name="Nucleic Acids Res.">
        <title>The hologenome of Daphnia magna reveals possible DNA methylation and microbiome-mediated evolution of the host genome.</title>
        <authorList>
            <person name="Chaturvedi A."/>
            <person name="Li X."/>
            <person name="Dhandapani V."/>
            <person name="Marshall H."/>
            <person name="Kissane S."/>
            <person name="Cuenca-Cambronero M."/>
            <person name="Asole G."/>
            <person name="Calvet F."/>
            <person name="Ruiz-Romero M."/>
            <person name="Marangio P."/>
            <person name="Guigo R."/>
            <person name="Rago D."/>
            <person name="Mirbahai L."/>
            <person name="Eastwood N."/>
            <person name="Colbourne J.K."/>
            <person name="Zhou J."/>
            <person name="Mallon E."/>
            <person name="Orsini L."/>
        </authorList>
    </citation>
    <scope>NUCLEOTIDE SEQUENCE [LARGE SCALE GENOMIC DNA]</scope>
    <source>
        <strain evidence="11">LRV0_1</strain>
    </source>
</reference>
<name>A0ABQ9ZCQ5_9CRUS</name>
<keyword evidence="6 10" id="KW-0735">Signal-anchor</keyword>
<comment type="caution">
    <text evidence="11">The sequence shown here is derived from an EMBL/GenBank/DDBJ whole genome shotgun (WGS) entry which is preliminary data.</text>
</comment>
<dbReference type="EMBL" id="JAOYFB010000003">
    <property type="protein sequence ID" value="KAK4010686.1"/>
    <property type="molecule type" value="Genomic_DNA"/>
</dbReference>
<evidence type="ECO:0000256" key="9">
    <source>
        <dbReference type="ARBA" id="ARBA00023136"/>
    </source>
</evidence>
<evidence type="ECO:0000256" key="4">
    <source>
        <dbReference type="ARBA" id="ARBA00022679"/>
    </source>
</evidence>
<dbReference type="Pfam" id="PF01762">
    <property type="entry name" value="Galactosyl_T"/>
    <property type="match status" value="1"/>
</dbReference>
<dbReference type="SUPFAM" id="SSF53448">
    <property type="entry name" value="Nucleotide-diphospho-sugar transferases"/>
    <property type="match status" value="1"/>
</dbReference>
<comment type="subcellular location">
    <subcellularLocation>
        <location evidence="1 10">Golgi apparatus membrane</location>
        <topology evidence="1 10">Single-pass type II membrane protein</topology>
    </subcellularLocation>
</comment>
<feature type="transmembrane region" description="Helical" evidence="10">
    <location>
        <begin position="7"/>
        <end position="27"/>
    </location>
</feature>
<organism evidence="11 12">
    <name type="scientific">Daphnia magna</name>
    <dbReference type="NCBI Taxonomy" id="35525"/>
    <lineage>
        <taxon>Eukaryota</taxon>
        <taxon>Metazoa</taxon>
        <taxon>Ecdysozoa</taxon>
        <taxon>Arthropoda</taxon>
        <taxon>Crustacea</taxon>
        <taxon>Branchiopoda</taxon>
        <taxon>Diplostraca</taxon>
        <taxon>Cladocera</taxon>
        <taxon>Anomopoda</taxon>
        <taxon>Daphniidae</taxon>
        <taxon>Daphnia</taxon>
    </lineage>
</organism>
<dbReference type="EC" id="2.4.1.-" evidence="10"/>
<evidence type="ECO:0000256" key="3">
    <source>
        <dbReference type="ARBA" id="ARBA00022676"/>
    </source>
</evidence>
<keyword evidence="9 10" id="KW-0472">Membrane</keyword>
<evidence type="ECO:0000256" key="2">
    <source>
        <dbReference type="ARBA" id="ARBA00008661"/>
    </source>
</evidence>
<sequence>MDTKFSFGSAVLLLATVACVIYIIYFIQQTDISSQQIGRLPKSIHYENKSQEEVLITPLQSKQTSEQNISMEQSNVTIKRDFFNYMAASLRNTMYPGVENYTQYIVARDGLLPLTNIVKPLKPEFGTVLNDILSFRYPISIHPCQDVNQSVFIATLSATGNFLKRNMIRQTWRKHLKTANEDGLLRMARSVFLVGTSNDTLTQSQIEEESKTYGDIIQVEIPDFYENLSLKMAALLNWLYKNCANVDFVLKVDDDVYVNVRNLAQFIQSYRQFNHSIFGVASVPFTPDRDGKWKVTYQEWPWNTYPGYLGGPAYLLHGSAILPLLAACQTTPMLSLEDLYWTGICAEKADVNIYFSSNSTTVFGERLPAVLDPCDQRRHIGWLTTSVDHMNISHVTTDDYYYSRTQCVRNYSNGRGTVTTESAKFYFDTLPKIH</sequence>
<accession>A0ABQ9ZCQ5</accession>
<protein>
    <recommendedName>
        <fullName evidence="10">Hexosyltransferase</fullName>
        <ecNumber evidence="10">2.4.1.-</ecNumber>
    </recommendedName>
</protein>